<dbReference type="Gene3D" id="1.10.8.20">
    <property type="entry name" value="N-terminal domain of phosphatidylinositol transfer protein sec14p"/>
    <property type="match status" value="1"/>
</dbReference>
<dbReference type="GO" id="GO:0016020">
    <property type="term" value="C:membrane"/>
    <property type="evidence" value="ECO:0007669"/>
    <property type="project" value="TreeGrafter"/>
</dbReference>
<dbReference type="SUPFAM" id="SSF52087">
    <property type="entry name" value="CRAL/TRIO domain"/>
    <property type="match status" value="1"/>
</dbReference>
<reference evidence="2 3" key="1">
    <citation type="journal article" date="2018" name="Gigascience">
        <title>Genomes of trombidid mites reveal novel predicted allergens and laterally-transferred genes associated with secondary metabolism.</title>
        <authorList>
            <person name="Dong X."/>
            <person name="Chaisiri K."/>
            <person name="Xia D."/>
            <person name="Armstrong S.D."/>
            <person name="Fang Y."/>
            <person name="Donnelly M.J."/>
            <person name="Kadowaki T."/>
            <person name="McGarry J.W."/>
            <person name="Darby A.C."/>
            <person name="Makepeace B.L."/>
        </authorList>
    </citation>
    <scope>NUCLEOTIDE SEQUENCE [LARGE SCALE GENOMIC DNA]</scope>
    <source>
        <strain evidence="2">UoL-UT</strain>
    </source>
</reference>
<dbReference type="PROSITE" id="PS50191">
    <property type="entry name" value="CRAL_TRIO"/>
    <property type="match status" value="1"/>
</dbReference>
<dbReference type="InterPro" id="IPR011074">
    <property type="entry name" value="CRAL/TRIO_N_dom"/>
</dbReference>
<dbReference type="Gene3D" id="1.20.5.1200">
    <property type="entry name" value="Alpha-tocopherol transfer"/>
    <property type="match status" value="1"/>
</dbReference>
<dbReference type="PRINTS" id="PR00180">
    <property type="entry name" value="CRETINALDHBP"/>
</dbReference>
<dbReference type="InterPro" id="IPR036273">
    <property type="entry name" value="CRAL/TRIO_N_dom_sf"/>
</dbReference>
<dbReference type="STRING" id="299467.A0A443RZN5"/>
<name>A0A443RZN5_9ACAR</name>
<dbReference type="PANTHER" id="PTHR10174">
    <property type="entry name" value="ALPHA-TOCOPHEROL TRANSFER PROTEIN-RELATED"/>
    <property type="match status" value="1"/>
</dbReference>
<evidence type="ECO:0000313" key="3">
    <source>
        <dbReference type="Proteomes" id="UP000288716"/>
    </source>
</evidence>
<dbReference type="AlphaFoldDB" id="A0A443RZN5"/>
<dbReference type="GO" id="GO:1902936">
    <property type="term" value="F:phosphatidylinositol bisphosphate binding"/>
    <property type="evidence" value="ECO:0007669"/>
    <property type="project" value="TreeGrafter"/>
</dbReference>
<dbReference type="Pfam" id="PF00650">
    <property type="entry name" value="CRAL_TRIO"/>
    <property type="match status" value="1"/>
</dbReference>
<accession>A0A443RZN5</accession>
<dbReference type="VEuPathDB" id="VectorBase:LDEU011298"/>
<proteinExistence type="predicted"/>
<dbReference type="SUPFAM" id="SSF46938">
    <property type="entry name" value="CRAL/TRIO N-terminal domain"/>
    <property type="match status" value="1"/>
</dbReference>
<dbReference type="SMART" id="SM01100">
    <property type="entry name" value="CRAL_TRIO_N"/>
    <property type="match status" value="1"/>
</dbReference>
<dbReference type="EMBL" id="NCKV01015741">
    <property type="protein sequence ID" value="RWS20742.1"/>
    <property type="molecule type" value="Genomic_DNA"/>
</dbReference>
<evidence type="ECO:0000259" key="1">
    <source>
        <dbReference type="PROSITE" id="PS50191"/>
    </source>
</evidence>
<keyword evidence="3" id="KW-1185">Reference proteome</keyword>
<dbReference type="CDD" id="cd00170">
    <property type="entry name" value="SEC14"/>
    <property type="match status" value="1"/>
</dbReference>
<dbReference type="InterPro" id="IPR001251">
    <property type="entry name" value="CRAL-TRIO_dom"/>
</dbReference>
<organism evidence="2 3">
    <name type="scientific">Leptotrombidium deliense</name>
    <dbReference type="NCBI Taxonomy" id="299467"/>
    <lineage>
        <taxon>Eukaryota</taxon>
        <taxon>Metazoa</taxon>
        <taxon>Ecdysozoa</taxon>
        <taxon>Arthropoda</taxon>
        <taxon>Chelicerata</taxon>
        <taxon>Arachnida</taxon>
        <taxon>Acari</taxon>
        <taxon>Acariformes</taxon>
        <taxon>Trombidiformes</taxon>
        <taxon>Prostigmata</taxon>
        <taxon>Anystina</taxon>
        <taxon>Parasitengona</taxon>
        <taxon>Trombiculoidea</taxon>
        <taxon>Trombiculidae</taxon>
        <taxon>Leptotrombidium</taxon>
    </lineage>
</organism>
<dbReference type="Gene3D" id="3.40.525.10">
    <property type="entry name" value="CRAL-TRIO lipid binding domain"/>
    <property type="match status" value="1"/>
</dbReference>
<dbReference type="Proteomes" id="UP000288716">
    <property type="component" value="Unassembled WGS sequence"/>
</dbReference>
<evidence type="ECO:0000313" key="2">
    <source>
        <dbReference type="EMBL" id="RWS20742.1"/>
    </source>
</evidence>
<protein>
    <submittedName>
        <fullName evidence="2">Alpha-tocopherol transfer protein-like protein</fullName>
    </submittedName>
</protein>
<dbReference type="Pfam" id="PF03765">
    <property type="entry name" value="CRAL_TRIO_N"/>
    <property type="match status" value="1"/>
</dbReference>
<comment type="caution">
    <text evidence="2">The sequence shown here is derived from an EMBL/GenBank/DDBJ whole genome shotgun (WGS) entry which is preliminary data.</text>
</comment>
<dbReference type="PANTHER" id="PTHR10174:SF208">
    <property type="entry name" value="CRAL-TRIO DOMAIN-CONTAINING PROTEIN DDB_G0278031"/>
    <property type="match status" value="1"/>
</dbReference>
<sequence length="262" mass="30363">MAAKEDPEQVKKALCELRRGIEAKAIIKDVSKLTDNFLLRFLRARNFDIESSVTTFVKCAKTKTKVPELFLYPSELKMVFDDNILSVLKDKTPKGESICVIRLANWSDENYDYDCILAAAFVTLEVLLMDEEVQRNGCIQILDLKDVDFDQLVSIEGYQVKRLTKIFNKFLPVRICDIYIVNDEKKAQLMAKKLKERVSEEEFNKFHFYGTDLTGFHEEIPAKILPTELGGEAGDFNCDEWYKTLLENEDKIRKNWSLFDSE</sequence>
<feature type="domain" description="CRAL-TRIO" evidence="1">
    <location>
        <begin position="72"/>
        <end position="237"/>
    </location>
</feature>
<dbReference type="InterPro" id="IPR036865">
    <property type="entry name" value="CRAL-TRIO_dom_sf"/>
</dbReference>
<dbReference type="OrthoDB" id="75724at2759"/>
<gene>
    <name evidence="2" type="ORF">B4U80_12017</name>
</gene>